<dbReference type="Gene3D" id="1.20.1280.120">
    <property type="match status" value="1"/>
</dbReference>
<dbReference type="PANTHER" id="PTHR11465">
    <property type="entry name" value="CATALASE"/>
    <property type="match status" value="1"/>
</dbReference>
<keyword evidence="1 3" id="KW-0479">Metal-binding</keyword>
<dbReference type="Pfam" id="PF00199">
    <property type="entry name" value="Catalase"/>
    <property type="match status" value="1"/>
</dbReference>
<gene>
    <name evidence="6" type="ORF">OL599_13020</name>
</gene>
<dbReference type="Proteomes" id="UP001165679">
    <property type="component" value="Unassembled WGS sequence"/>
</dbReference>
<dbReference type="GO" id="GO:0004096">
    <property type="term" value="F:catalase activity"/>
    <property type="evidence" value="ECO:0007669"/>
    <property type="project" value="InterPro"/>
</dbReference>
<dbReference type="GO" id="GO:0005737">
    <property type="term" value="C:cytoplasm"/>
    <property type="evidence" value="ECO:0007669"/>
    <property type="project" value="TreeGrafter"/>
</dbReference>
<sequence length="326" mass="34867">MMKRNLLAALVVLGCAFPGAVRSEDEPVETQIVDAMNKLFGMHPGYRANHAKGIVTEGSFRASPEAAALSRAALFDGSTIPVTVRFSNSTGIPNLPDGSEPANPHGMAIKFHLPDGSDTDMVINALKFFPVSSGADFRDLLLALAASPPDAAKPTKFDQFVASHPTVPAAFATATTPDSLADEEYYGVDAFVFINEAGERQAVRYQMLPERAVHLDAADAAKQAPDFLMEELPERLKRGPVTFHLKAQLAGSGDSTKDPTQPWPADRKVVELGVLTIDKAVANSAEAQKALLFLPGQLTDGIEPSDDPLIDVRDGAYAVSFSRRNP</sequence>
<dbReference type="GO" id="GO:0020037">
    <property type="term" value="F:heme binding"/>
    <property type="evidence" value="ECO:0007669"/>
    <property type="project" value="InterPro"/>
</dbReference>
<dbReference type="PIRSF" id="PIRSF000296">
    <property type="entry name" value="SrpA"/>
    <property type="match status" value="1"/>
</dbReference>
<dbReference type="EC" id="1.11.1.-" evidence="1"/>
<protein>
    <recommendedName>
        <fullName evidence="1">Catalase-related peroxidase</fullName>
        <ecNumber evidence="1">1.11.1.-</ecNumber>
    </recommendedName>
</protein>
<dbReference type="InterPro" id="IPR011614">
    <property type="entry name" value="Catalase_core"/>
</dbReference>
<feature type="domain" description="Catalase core" evidence="5">
    <location>
        <begin position="28"/>
        <end position="326"/>
    </location>
</feature>
<organism evidence="6 7">
    <name type="scientific">Limobrevibacterium gyesilva</name>
    <dbReference type="NCBI Taxonomy" id="2991712"/>
    <lineage>
        <taxon>Bacteria</taxon>
        <taxon>Pseudomonadati</taxon>
        <taxon>Pseudomonadota</taxon>
        <taxon>Alphaproteobacteria</taxon>
        <taxon>Acetobacterales</taxon>
        <taxon>Acetobacteraceae</taxon>
        <taxon>Limobrevibacterium</taxon>
    </lineage>
</organism>
<comment type="function">
    <text evidence="1">Has an organic peroxide-dependent peroxidase activity.</text>
</comment>
<evidence type="ECO:0000313" key="7">
    <source>
        <dbReference type="Proteomes" id="UP001165679"/>
    </source>
</evidence>
<keyword evidence="1 3" id="KW-0349">Heme</keyword>
<feature type="chain" id="PRO_5041436703" description="Catalase-related peroxidase" evidence="4">
    <location>
        <begin position="24"/>
        <end position="326"/>
    </location>
</feature>
<dbReference type="Gene3D" id="2.40.180.10">
    <property type="entry name" value="Catalase core domain"/>
    <property type="match status" value="1"/>
</dbReference>
<name>A0AA41YKI6_9PROT</name>
<dbReference type="PANTHER" id="PTHR11465:SF62">
    <property type="entry name" value="CATALASE T"/>
    <property type="match status" value="1"/>
</dbReference>
<dbReference type="EMBL" id="JAPDNT010000009">
    <property type="protein sequence ID" value="MCW3475499.1"/>
    <property type="molecule type" value="Genomic_DNA"/>
</dbReference>
<comment type="similarity">
    <text evidence="1">Belongs to the catalase family.</text>
</comment>
<comment type="cofactor">
    <cofactor evidence="1">
        <name>heme</name>
        <dbReference type="ChEBI" id="CHEBI:30413"/>
    </cofactor>
</comment>
<evidence type="ECO:0000256" key="3">
    <source>
        <dbReference type="PIRSR" id="PIRSR000296-2"/>
    </source>
</evidence>
<dbReference type="PRINTS" id="PR00067">
    <property type="entry name" value="CATALASE"/>
</dbReference>
<accession>A0AA41YKI6</accession>
<comment type="caution">
    <text evidence="6">The sequence shown here is derived from an EMBL/GenBank/DDBJ whole genome shotgun (WGS) entry which is preliminary data.</text>
</comment>
<dbReference type="InterPro" id="IPR020835">
    <property type="entry name" value="Catalase_sf"/>
</dbReference>
<dbReference type="InterPro" id="IPR024168">
    <property type="entry name" value="Catalase_SrpA-type_pred"/>
</dbReference>
<feature type="binding site" description="axial binding residue" evidence="3">
    <location>
        <position position="317"/>
    </location>
    <ligand>
        <name>heme</name>
        <dbReference type="ChEBI" id="CHEBI:30413"/>
    </ligand>
    <ligandPart>
        <name>Fe</name>
        <dbReference type="ChEBI" id="CHEBI:18248"/>
    </ligandPart>
</feature>
<reference evidence="6" key="1">
    <citation type="submission" date="2022-09" db="EMBL/GenBank/DDBJ databases">
        <title>Rhodovastum sp. nov. RN2-1 isolated from soil in Seongnam, South Korea.</title>
        <authorList>
            <person name="Le N.T."/>
        </authorList>
    </citation>
    <scope>NUCLEOTIDE SEQUENCE</scope>
    <source>
        <strain evidence="6">RN2-1</strain>
    </source>
</reference>
<evidence type="ECO:0000256" key="4">
    <source>
        <dbReference type="SAM" id="SignalP"/>
    </source>
</evidence>
<dbReference type="CDD" id="cd08153">
    <property type="entry name" value="srpA_like"/>
    <property type="match status" value="1"/>
</dbReference>
<keyword evidence="1" id="KW-0560">Oxidoreductase</keyword>
<keyword evidence="4" id="KW-0732">Signal</keyword>
<dbReference type="SMART" id="SM01060">
    <property type="entry name" value="Catalase"/>
    <property type="match status" value="1"/>
</dbReference>
<evidence type="ECO:0000259" key="5">
    <source>
        <dbReference type="SMART" id="SM01060"/>
    </source>
</evidence>
<dbReference type="GO" id="GO:0042542">
    <property type="term" value="P:response to hydrogen peroxide"/>
    <property type="evidence" value="ECO:0007669"/>
    <property type="project" value="TreeGrafter"/>
</dbReference>
<dbReference type="SUPFAM" id="SSF56634">
    <property type="entry name" value="Heme-dependent catalase-like"/>
    <property type="match status" value="1"/>
</dbReference>
<reference evidence="6" key="2">
    <citation type="submission" date="2022-10" db="EMBL/GenBank/DDBJ databases">
        <authorList>
            <person name="Trinh H.N."/>
        </authorList>
    </citation>
    <scope>NUCLEOTIDE SEQUENCE</scope>
    <source>
        <strain evidence="6">RN2-1</strain>
    </source>
</reference>
<proteinExistence type="inferred from homology"/>
<feature type="active site" evidence="2">
    <location>
        <position position="50"/>
    </location>
</feature>
<feature type="signal peptide" evidence="4">
    <location>
        <begin position="1"/>
        <end position="23"/>
    </location>
</feature>
<dbReference type="InterPro" id="IPR018028">
    <property type="entry name" value="Catalase"/>
</dbReference>
<evidence type="ECO:0000313" key="6">
    <source>
        <dbReference type="EMBL" id="MCW3475499.1"/>
    </source>
</evidence>
<dbReference type="GO" id="GO:0046872">
    <property type="term" value="F:metal ion binding"/>
    <property type="evidence" value="ECO:0007669"/>
    <property type="project" value="UniProtKB-KW"/>
</dbReference>
<dbReference type="AlphaFoldDB" id="A0AA41YKI6"/>
<keyword evidence="1 6" id="KW-0575">Peroxidase</keyword>
<keyword evidence="1 3" id="KW-0408">Iron</keyword>
<evidence type="ECO:0000256" key="2">
    <source>
        <dbReference type="PIRSR" id="PIRSR000296-1"/>
    </source>
</evidence>
<evidence type="ECO:0000256" key="1">
    <source>
        <dbReference type="PIRNR" id="PIRNR000296"/>
    </source>
</evidence>
<dbReference type="PROSITE" id="PS51257">
    <property type="entry name" value="PROKAR_LIPOPROTEIN"/>
    <property type="match status" value="1"/>
</dbReference>
<dbReference type="GO" id="GO:0042744">
    <property type="term" value="P:hydrogen peroxide catabolic process"/>
    <property type="evidence" value="ECO:0007669"/>
    <property type="project" value="TreeGrafter"/>
</dbReference>
<dbReference type="PROSITE" id="PS51402">
    <property type="entry name" value="CATALASE_3"/>
    <property type="match status" value="1"/>
</dbReference>
<keyword evidence="7" id="KW-1185">Reference proteome</keyword>